<reference evidence="1 2" key="1">
    <citation type="submission" date="2019-05" db="EMBL/GenBank/DDBJ databases">
        <authorList>
            <person name="Adams R."/>
            <person name="Akbary L.S."/>
            <person name="Andrews M.B."/>
            <person name="Baumann C.N."/>
            <person name="Belamarich J.P."/>
            <person name="Bhuta P.S."/>
            <person name="Campbell C.V."/>
            <person name="Crevits C.K."/>
            <person name="Crockett C.R."/>
            <person name="Dolan H.E."/>
            <person name="Ellis C.L."/>
            <person name="Elsasser D.N."/>
            <person name="Fenwick S.L."/>
            <person name="Guo R."/>
            <person name="Jackson A.R."/>
            <person name="Kaur A."/>
            <person name="Madison K.A."/>
            <person name="Kivimaki S.E."/>
            <person name="Martin A.Y."/>
            <person name="McChesney S.A."/>
            <person name="McCreary M.E."/>
            <person name="McMahill K.J."/>
            <person name="Nicely M.K."/>
            <person name="Ofsa J.B."/>
            <person name="Redle J.D."/>
            <person name="Santos M.R."/>
            <person name="Stiltner K.B."/>
            <person name="Taheny A.C."/>
            <person name="Tran P.V."/>
            <person name="Tunckanat T."/>
            <person name="Villavicencio A.P."/>
            <person name="Voshell S.M."/>
            <person name="Williams K.J."/>
            <person name="Witmer C.E."/>
            <person name="Woodruff E.H."/>
            <person name="Garlena R.A."/>
            <person name="Russell D.A."/>
            <person name="Pope W.H."/>
            <person name="Jacobs-Sera D."/>
            <person name="Hatfull G.F."/>
        </authorList>
    </citation>
    <scope>NUCLEOTIDE SEQUENCE [LARGE SCALE GENOMIC DNA]</scope>
</reference>
<dbReference type="Pfam" id="PF25715">
    <property type="entry name" value="Mycobacteriophage_Gp67"/>
    <property type="match status" value="1"/>
</dbReference>
<organism evidence="1 2">
    <name type="scientific">Mycobacterium phage Benvolio</name>
    <dbReference type="NCBI Taxonomy" id="2591074"/>
    <lineage>
        <taxon>Viruses</taxon>
        <taxon>Duplodnaviria</taxon>
        <taxon>Heunggongvirae</taxon>
        <taxon>Uroviricota</taxon>
        <taxon>Caudoviricetes</taxon>
        <taxon>Turbidovirus</taxon>
        <taxon>Turbidovirus benvolio</taxon>
    </lineage>
</organism>
<dbReference type="KEGG" id="vg:64947310"/>
<sequence>MKQTLYEMILAVLMRHLPSGEIDLDPAAEELHALVIETYGPEF</sequence>
<name>A0A514A3P0_9CAUD</name>
<dbReference type="RefSeq" id="YP_010063503.1">
    <property type="nucleotide sequence ID" value="NC_054806.1"/>
</dbReference>
<protein>
    <submittedName>
        <fullName evidence="1">Uncharacterized protein</fullName>
    </submittedName>
</protein>
<dbReference type="EMBL" id="MK919472">
    <property type="protein sequence ID" value="QDH47883.1"/>
    <property type="molecule type" value="Genomic_DNA"/>
</dbReference>
<evidence type="ECO:0000313" key="2">
    <source>
        <dbReference type="Proteomes" id="UP000320155"/>
    </source>
</evidence>
<dbReference type="GeneID" id="64947310"/>
<gene>
    <name evidence="1" type="primary">66</name>
    <name evidence="1" type="ORF">SEA_BENVOLIO_66</name>
</gene>
<dbReference type="Proteomes" id="UP000320155">
    <property type="component" value="Segment"/>
</dbReference>
<evidence type="ECO:0000313" key="1">
    <source>
        <dbReference type="EMBL" id="QDH47883.1"/>
    </source>
</evidence>
<keyword evidence="2" id="KW-1185">Reference proteome</keyword>
<proteinExistence type="predicted"/>
<accession>A0A514A3P0</accession>
<dbReference type="InterPro" id="IPR057900">
    <property type="entry name" value="Gp67_L5"/>
</dbReference>